<comment type="similarity">
    <text evidence="1">Belongs to the HAD-like hydrolase superfamily.</text>
</comment>
<evidence type="ECO:0000256" key="1">
    <source>
        <dbReference type="ARBA" id="ARBA00007958"/>
    </source>
</evidence>
<accession>A0A1G9Z2J8</accession>
<dbReference type="InterPro" id="IPR050155">
    <property type="entry name" value="HAD-like_hydrolase_sf"/>
</dbReference>
<gene>
    <name evidence="2" type="ORF">SAMN05192554_11742</name>
</gene>
<dbReference type="InterPro" id="IPR041492">
    <property type="entry name" value="HAD_2"/>
</dbReference>
<dbReference type="InterPro" id="IPR006439">
    <property type="entry name" value="HAD-SF_hydro_IA"/>
</dbReference>
<name>A0A1G9Z2J8_9EURY</name>
<dbReference type="OrthoDB" id="115864at2157"/>
<dbReference type="Proteomes" id="UP000199370">
    <property type="component" value="Unassembled WGS sequence"/>
</dbReference>
<keyword evidence="3" id="KW-1185">Reference proteome</keyword>
<evidence type="ECO:0000313" key="2">
    <source>
        <dbReference type="EMBL" id="SDN14973.1"/>
    </source>
</evidence>
<dbReference type="InterPro" id="IPR023198">
    <property type="entry name" value="PGP-like_dom2"/>
</dbReference>
<dbReference type="Gene3D" id="1.10.150.240">
    <property type="entry name" value="Putative phosphatase, domain 2"/>
    <property type="match status" value="1"/>
</dbReference>
<protein>
    <submittedName>
        <fullName evidence="2">Haloacid dehalogenase superfamily, subfamily IA, variant 1 with third motif having Dx(3-4)D or Dx(3-4)E</fullName>
    </submittedName>
</protein>
<dbReference type="STRING" id="996166.SAMN05192554_11742"/>
<dbReference type="Gene3D" id="3.40.50.1000">
    <property type="entry name" value="HAD superfamily/HAD-like"/>
    <property type="match status" value="1"/>
</dbReference>
<dbReference type="SFLD" id="SFLDS00003">
    <property type="entry name" value="Haloacid_Dehalogenase"/>
    <property type="match status" value="1"/>
</dbReference>
<dbReference type="InterPro" id="IPR023214">
    <property type="entry name" value="HAD_sf"/>
</dbReference>
<organism evidence="2 3">
    <name type="scientific">Haloarchaeobius iranensis</name>
    <dbReference type="NCBI Taxonomy" id="996166"/>
    <lineage>
        <taxon>Archaea</taxon>
        <taxon>Methanobacteriati</taxon>
        <taxon>Methanobacteriota</taxon>
        <taxon>Stenosarchaea group</taxon>
        <taxon>Halobacteria</taxon>
        <taxon>Halobacteriales</taxon>
        <taxon>Halorubellaceae</taxon>
        <taxon>Haloarchaeobius</taxon>
    </lineage>
</organism>
<dbReference type="NCBIfam" id="TIGR01549">
    <property type="entry name" value="HAD-SF-IA-v1"/>
    <property type="match status" value="1"/>
</dbReference>
<dbReference type="PANTHER" id="PTHR43434:SF1">
    <property type="entry name" value="PHOSPHOGLYCOLATE PHOSPHATASE"/>
    <property type="match status" value="1"/>
</dbReference>
<reference evidence="2 3" key="1">
    <citation type="submission" date="2016-10" db="EMBL/GenBank/DDBJ databases">
        <authorList>
            <person name="de Groot N.N."/>
        </authorList>
    </citation>
    <scope>NUCLEOTIDE SEQUENCE [LARGE SCALE GENOMIC DNA]</scope>
    <source>
        <strain evidence="3">EB21,IBRC-M 10013,KCTC 4048</strain>
    </source>
</reference>
<evidence type="ECO:0000313" key="3">
    <source>
        <dbReference type="Proteomes" id="UP000199370"/>
    </source>
</evidence>
<dbReference type="EMBL" id="FNIA01000017">
    <property type="protein sequence ID" value="SDN14973.1"/>
    <property type="molecule type" value="Genomic_DNA"/>
</dbReference>
<dbReference type="SFLD" id="SFLDG01129">
    <property type="entry name" value="C1.5:_HAD__Beta-PGM__Phosphata"/>
    <property type="match status" value="1"/>
</dbReference>
<sequence>MTTYDAILFDNDGVLVDPPGHGDQLAAIRDAFDELGIDSPDEDHLSALTGGVTPELLADLERTYGVDREALWAARERHDERSQFEAFRAGRRETYEDVGALSDIAQPCGLVSNNHHTTVEFVLDRFDFADAFETYYGRPMTIESLSLKKPNTHYLDRALADLGGGSALYVGDSESDVVAAERAGMDSVFVRRDHSRDASLSTEPTYEVETLHAVRDIANDAR</sequence>
<proteinExistence type="inferred from homology"/>
<dbReference type="GO" id="GO:0008967">
    <property type="term" value="F:phosphoglycolate phosphatase activity"/>
    <property type="evidence" value="ECO:0007669"/>
    <property type="project" value="TreeGrafter"/>
</dbReference>
<dbReference type="GO" id="GO:0006281">
    <property type="term" value="P:DNA repair"/>
    <property type="evidence" value="ECO:0007669"/>
    <property type="project" value="TreeGrafter"/>
</dbReference>
<dbReference type="InterPro" id="IPR036412">
    <property type="entry name" value="HAD-like_sf"/>
</dbReference>
<dbReference type="PANTHER" id="PTHR43434">
    <property type="entry name" value="PHOSPHOGLYCOLATE PHOSPHATASE"/>
    <property type="match status" value="1"/>
</dbReference>
<dbReference type="Pfam" id="PF13419">
    <property type="entry name" value="HAD_2"/>
    <property type="match status" value="1"/>
</dbReference>
<dbReference type="SUPFAM" id="SSF56784">
    <property type="entry name" value="HAD-like"/>
    <property type="match status" value="1"/>
</dbReference>
<dbReference type="RefSeq" id="WP_089734937.1">
    <property type="nucleotide sequence ID" value="NZ_FNIA01000017.1"/>
</dbReference>
<dbReference type="AlphaFoldDB" id="A0A1G9Z2J8"/>